<dbReference type="EMBL" id="JAJTJA010000014">
    <property type="protein sequence ID" value="KAH8689819.1"/>
    <property type="molecule type" value="Genomic_DNA"/>
</dbReference>
<feature type="signal peptide" evidence="3">
    <location>
        <begin position="1"/>
        <end position="21"/>
    </location>
</feature>
<proteinExistence type="predicted"/>
<dbReference type="GeneID" id="70242486"/>
<feature type="region of interest" description="Disordered" evidence="1">
    <location>
        <begin position="374"/>
        <end position="493"/>
    </location>
</feature>
<keyword evidence="2" id="KW-0812">Transmembrane</keyword>
<gene>
    <name evidence="4" type="ORF">BGW36DRAFT_306958</name>
</gene>
<keyword evidence="2" id="KW-1133">Transmembrane helix</keyword>
<accession>A0AAD4KEK2</accession>
<dbReference type="Proteomes" id="UP001201262">
    <property type="component" value="Unassembled WGS sequence"/>
</dbReference>
<evidence type="ECO:0000256" key="2">
    <source>
        <dbReference type="SAM" id="Phobius"/>
    </source>
</evidence>
<reference evidence="4" key="1">
    <citation type="submission" date="2021-12" db="EMBL/GenBank/DDBJ databases">
        <title>Convergent genome expansion in fungi linked to evolution of root-endophyte symbiosis.</title>
        <authorList>
            <consortium name="DOE Joint Genome Institute"/>
            <person name="Ke Y.-H."/>
            <person name="Bonito G."/>
            <person name="Liao H.-L."/>
            <person name="Looney B."/>
            <person name="Rojas-Flechas A."/>
            <person name="Nash J."/>
            <person name="Hameed K."/>
            <person name="Schadt C."/>
            <person name="Martin F."/>
            <person name="Crous P.W."/>
            <person name="Miettinen O."/>
            <person name="Magnuson J.K."/>
            <person name="Labbe J."/>
            <person name="Jacobson D."/>
            <person name="Doktycz M.J."/>
            <person name="Veneault-Fourrey C."/>
            <person name="Kuo A."/>
            <person name="Mondo S."/>
            <person name="Calhoun S."/>
            <person name="Riley R."/>
            <person name="Ohm R."/>
            <person name="LaButti K."/>
            <person name="Andreopoulos B."/>
            <person name="Pangilinan J."/>
            <person name="Nolan M."/>
            <person name="Tritt A."/>
            <person name="Clum A."/>
            <person name="Lipzen A."/>
            <person name="Daum C."/>
            <person name="Barry K."/>
            <person name="Grigoriev I.V."/>
            <person name="Vilgalys R."/>
        </authorList>
    </citation>
    <scope>NUCLEOTIDE SEQUENCE</scope>
    <source>
        <strain evidence="4">PMI_201</strain>
    </source>
</reference>
<feature type="compositionally biased region" description="Basic and acidic residues" evidence="1">
    <location>
        <begin position="475"/>
        <end position="493"/>
    </location>
</feature>
<dbReference type="AlphaFoldDB" id="A0AAD4KEK2"/>
<comment type="caution">
    <text evidence="4">The sequence shown here is derived from an EMBL/GenBank/DDBJ whole genome shotgun (WGS) entry which is preliminary data.</text>
</comment>
<feature type="chain" id="PRO_5042021582" evidence="3">
    <location>
        <begin position="22"/>
        <end position="493"/>
    </location>
</feature>
<keyword evidence="3" id="KW-0732">Signal</keyword>
<dbReference type="RefSeq" id="XP_046066102.1">
    <property type="nucleotide sequence ID" value="XM_046212199.1"/>
</dbReference>
<feature type="transmembrane region" description="Helical" evidence="2">
    <location>
        <begin position="307"/>
        <end position="325"/>
    </location>
</feature>
<keyword evidence="2" id="KW-0472">Membrane</keyword>
<evidence type="ECO:0000256" key="1">
    <source>
        <dbReference type="SAM" id="MobiDB-lite"/>
    </source>
</evidence>
<protein>
    <submittedName>
        <fullName evidence="4">Uncharacterized protein</fullName>
    </submittedName>
</protein>
<feature type="transmembrane region" description="Helical" evidence="2">
    <location>
        <begin position="266"/>
        <end position="286"/>
    </location>
</feature>
<sequence>MAAAIHFLYLSLAIFPFFAAASPWIVTEHYEEVVTVEPAYTDRYDDYTEPARTYTELYTVTAPSGPAISTATITRTDDSYYENGDSYTIIQLLHPYNAADVATTTIDYYASARATSTGYIYTNYVVNIAYSAPTSCSSSWVYTTAVPVSPPYEIENALVPTSVSTSYYVENGRPFQASTITEEYLFIDPTQVPAASLSSLSSVYGPYPTSSCSDPNSSDESSGTSSSSSSSATYVPSSDDSCYYYYYYCSYSQWINDPYPLGISPLAIILISVLGWSAVIFVAGLFENYFHFQRLMKGWQARRGLPLTWWFWIFPVTCLICLGFSRRGFQARSVEDAAELRKKWEEMSFWKKKQLWLRYGFAFGYPSMLGPAPPRVGRPSPEPLPTQPLLQVSPPPSENGAVSRQPSTTGEGDRDVDVEAAAAPSARTTPEMSMSGGLPAAQSLQVPSRAAPQVTNRPAPAIPEEEEITEVAAPVEERAVAEKHAEEVEKREP</sequence>
<keyword evidence="5" id="KW-1185">Reference proteome</keyword>
<evidence type="ECO:0000313" key="4">
    <source>
        <dbReference type="EMBL" id="KAH8689819.1"/>
    </source>
</evidence>
<evidence type="ECO:0000313" key="5">
    <source>
        <dbReference type="Proteomes" id="UP001201262"/>
    </source>
</evidence>
<feature type="compositionally biased region" description="Pro residues" evidence="1">
    <location>
        <begin position="374"/>
        <end position="386"/>
    </location>
</feature>
<organism evidence="4 5">
    <name type="scientific">Talaromyces proteolyticus</name>
    <dbReference type="NCBI Taxonomy" id="1131652"/>
    <lineage>
        <taxon>Eukaryota</taxon>
        <taxon>Fungi</taxon>
        <taxon>Dikarya</taxon>
        <taxon>Ascomycota</taxon>
        <taxon>Pezizomycotina</taxon>
        <taxon>Eurotiomycetes</taxon>
        <taxon>Eurotiomycetidae</taxon>
        <taxon>Eurotiales</taxon>
        <taxon>Trichocomaceae</taxon>
        <taxon>Talaromyces</taxon>
        <taxon>Talaromyces sect. Bacilispori</taxon>
    </lineage>
</organism>
<feature type="region of interest" description="Disordered" evidence="1">
    <location>
        <begin position="211"/>
        <end position="236"/>
    </location>
</feature>
<evidence type="ECO:0000256" key="3">
    <source>
        <dbReference type="SAM" id="SignalP"/>
    </source>
</evidence>
<feature type="compositionally biased region" description="Polar residues" evidence="1">
    <location>
        <begin position="400"/>
        <end position="410"/>
    </location>
</feature>
<name>A0AAD4KEK2_9EURO</name>